<name>A0A1I5VP36_9BACI</name>
<reference evidence="3" key="1">
    <citation type="submission" date="2016-10" db="EMBL/GenBank/DDBJ databases">
        <authorList>
            <person name="Varghese N."/>
            <person name="Submissions S."/>
        </authorList>
    </citation>
    <scope>NUCLEOTIDE SEQUENCE [LARGE SCALE GENOMIC DNA]</scope>
    <source>
        <strain evidence="3">S7</strain>
    </source>
</reference>
<feature type="transmembrane region" description="Helical" evidence="1">
    <location>
        <begin position="83"/>
        <end position="101"/>
    </location>
</feature>
<keyword evidence="3" id="KW-1185">Reference proteome</keyword>
<dbReference type="OrthoDB" id="9818711at2"/>
<gene>
    <name evidence="2" type="ORF">SAMN05518683_1172</name>
</gene>
<keyword evidence="1" id="KW-1133">Transmembrane helix</keyword>
<proteinExistence type="predicted"/>
<evidence type="ECO:0000313" key="3">
    <source>
        <dbReference type="Proteomes" id="UP000198892"/>
    </source>
</evidence>
<evidence type="ECO:0000313" key="2">
    <source>
        <dbReference type="EMBL" id="SFQ09304.1"/>
    </source>
</evidence>
<accession>A0A1I5VP36</accession>
<dbReference type="Proteomes" id="UP000198892">
    <property type="component" value="Unassembled WGS sequence"/>
</dbReference>
<sequence>MGGGIPSVQHFAILLEDPSAFDMKKAVVDITAGAITGGSLAVLGSGFMALGFANKLKRVFAASGIGGSTTALGDWALGNGLTLSSFLTGALITAIFFPWGANSTTMANQTIGKTMTSTQKKKMNIAVDVMNGFKQTAFTNTFKKPIMNGFHKLGDMFSNGWNRLMDGNVNNVDHADTEQLQHNIDEQTNSRSRG</sequence>
<evidence type="ECO:0000256" key="1">
    <source>
        <dbReference type="SAM" id="Phobius"/>
    </source>
</evidence>
<keyword evidence="1" id="KW-0812">Transmembrane</keyword>
<feature type="transmembrane region" description="Helical" evidence="1">
    <location>
        <begin position="30"/>
        <end position="52"/>
    </location>
</feature>
<dbReference type="AlphaFoldDB" id="A0A1I5VP36"/>
<organism evidence="2 3">
    <name type="scientific">Salibacterium halotolerans</name>
    <dbReference type="NCBI Taxonomy" id="1884432"/>
    <lineage>
        <taxon>Bacteria</taxon>
        <taxon>Bacillati</taxon>
        <taxon>Bacillota</taxon>
        <taxon>Bacilli</taxon>
        <taxon>Bacillales</taxon>
        <taxon>Bacillaceae</taxon>
    </lineage>
</organism>
<feature type="transmembrane region" description="Helical" evidence="1">
    <location>
        <begin position="59"/>
        <end position="77"/>
    </location>
</feature>
<dbReference type="EMBL" id="FOXD01000017">
    <property type="protein sequence ID" value="SFQ09304.1"/>
    <property type="molecule type" value="Genomic_DNA"/>
</dbReference>
<keyword evidence="1" id="KW-0472">Membrane</keyword>
<protein>
    <submittedName>
        <fullName evidence="2">Uncharacterized protein</fullName>
    </submittedName>
</protein>